<dbReference type="InterPro" id="IPR013783">
    <property type="entry name" value="Ig-like_fold"/>
</dbReference>
<comment type="similarity">
    <text evidence="1">Belongs to the RIMBP family.</text>
</comment>
<proteinExistence type="inferred from homology"/>
<dbReference type="InterPro" id="IPR001452">
    <property type="entry name" value="SH3_domain"/>
</dbReference>
<dbReference type="Pfam" id="PF07653">
    <property type="entry name" value="SH3_2"/>
    <property type="match status" value="2"/>
</dbReference>
<dbReference type="PROSITE" id="PS50002">
    <property type="entry name" value="SH3"/>
    <property type="match status" value="3"/>
</dbReference>
<dbReference type="AlphaFoldDB" id="A0A9W9YE19"/>
<dbReference type="PROSITE" id="PS50853">
    <property type="entry name" value="FN3"/>
    <property type="match status" value="1"/>
</dbReference>
<feature type="region of interest" description="Disordered" evidence="6">
    <location>
        <begin position="694"/>
        <end position="848"/>
    </location>
</feature>
<feature type="domain" description="SH3" evidence="7">
    <location>
        <begin position="467"/>
        <end position="534"/>
    </location>
</feature>
<reference evidence="9" key="1">
    <citation type="submission" date="2023-01" db="EMBL/GenBank/DDBJ databases">
        <title>Genome assembly of the deep-sea coral Lophelia pertusa.</title>
        <authorList>
            <person name="Herrera S."/>
            <person name="Cordes E."/>
        </authorList>
    </citation>
    <scope>NUCLEOTIDE SEQUENCE</scope>
    <source>
        <strain evidence="9">USNM1676648</strain>
        <tissue evidence="9">Polyp</tissue>
    </source>
</reference>
<dbReference type="Gene3D" id="2.60.40.10">
    <property type="entry name" value="Immunoglobulins"/>
    <property type="match status" value="1"/>
</dbReference>
<dbReference type="InterPro" id="IPR036028">
    <property type="entry name" value="SH3-like_dom_sf"/>
</dbReference>
<dbReference type="SUPFAM" id="SSF57997">
    <property type="entry name" value="Tropomyosin"/>
    <property type="match status" value="1"/>
</dbReference>
<name>A0A9W9YE19_9CNID</name>
<evidence type="ECO:0000313" key="9">
    <source>
        <dbReference type="EMBL" id="KAJ7336676.1"/>
    </source>
</evidence>
<dbReference type="GO" id="GO:0045202">
    <property type="term" value="C:synapse"/>
    <property type="evidence" value="ECO:0007669"/>
    <property type="project" value="GOC"/>
</dbReference>
<dbReference type="Proteomes" id="UP001163046">
    <property type="component" value="Unassembled WGS sequence"/>
</dbReference>
<gene>
    <name evidence="9" type="ORF">OS493_011897</name>
</gene>
<evidence type="ECO:0000256" key="4">
    <source>
        <dbReference type="PROSITE-ProRule" id="PRU00192"/>
    </source>
</evidence>
<feature type="coiled-coil region" evidence="5">
    <location>
        <begin position="32"/>
        <end position="329"/>
    </location>
</feature>
<evidence type="ECO:0000256" key="5">
    <source>
        <dbReference type="SAM" id="Coils"/>
    </source>
</evidence>
<evidence type="ECO:0000256" key="6">
    <source>
        <dbReference type="SAM" id="MobiDB-lite"/>
    </source>
</evidence>
<evidence type="ECO:0000256" key="1">
    <source>
        <dbReference type="ARBA" id="ARBA00010749"/>
    </source>
</evidence>
<dbReference type="SMART" id="SM00326">
    <property type="entry name" value="SH3"/>
    <property type="match status" value="3"/>
</dbReference>
<dbReference type="InterPro" id="IPR040325">
    <property type="entry name" value="RIMBP1/2/3"/>
</dbReference>
<dbReference type="InterPro" id="IPR003961">
    <property type="entry name" value="FN3_dom"/>
</dbReference>
<accession>A0A9W9YE19</accession>
<comment type="caution">
    <text evidence="9">The sequence shown here is derived from an EMBL/GenBank/DDBJ whole genome shotgun (WGS) entry which is preliminary data.</text>
</comment>
<protein>
    <submittedName>
        <fullName evidence="9">Uncharacterized protein</fullName>
    </submittedName>
</protein>
<dbReference type="PANTHER" id="PTHR14234:SF19">
    <property type="entry name" value="RIM-BINDING PROTEIN, ISOFORM F"/>
    <property type="match status" value="1"/>
</dbReference>
<evidence type="ECO:0000256" key="2">
    <source>
        <dbReference type="ARBA" id="ARBA00022443"/>
    </source>
</evidence>
<dbReference type="Pfam" id="PF25523">
    <property type="entry name" value="Ig_RIMBP2"/>
    <property type="match status" value="1"/>
</dbReference>
<dbReference type="GO" id="GO:0007274">
    <property type="term" value="P:neuromuscular synaptic transmission"/>
    <property type="evidence" value="ECO:0007669"/>
    <property type="project" value="TreeGrafter"/>
</dbReference>
<feature type="domain" description="SH3" evidence="7">
    <location>
        <begin position="599"/>
        <end position="668"/>
    </location>
</feature>
<dbReference type="InterPro" id="IPR057884">
    <property type="entry name" value="FN3_RIM-BP1/2/3"/>
</dbReference>
<organism evidence="9 10">
    <name type="scientific">Desmophyllum pertusum</name>
    <dbReference type="NCBI Taxonomy" id="174260"/>
    <lineage>
        <taxon>Eukaryota</taxon>
        <taxon>Metazoa</taxon>
        <taxon>Cnidaria</taxon>
        <taxon>Anthozoa</taxon>
        <taxon>Hexacorallia</taxon>
        <taxon>Scleractinia</taxon>
        <taxon>Caryophylliina</taxon>
        <taxon>Caryophylliidae</taxon>
        <taxon>Desmophyllum</taxon>
    </lineage>
</organism>
<dbReference type="Gene3D" id="2.30.30.40">
    <property type="entry name" value="SH3 Domains"/>
    <property type="match status" value="3"/>
</dbReference>
<dbReference type="SUPFAM" id="SSF50044">
    <property type="entry name" value="SH3-domain"/>
    <property type="match status" value="3"/>
</dbReference>
<keyword evidence="2 4" id="KW-0728">SH3 domain</keyword>
<feature type="compositionally biased region" description="Polar residues" evidence="6">
    <location>
        <begin position="871"/>
        <end position="887"/>
    </location>
</feature>
<evidence type="ECO:0000259" key="8">
    <source>
        <dbReference type="PROSITE" id="PS50853"/>
    </source>
</evidence>
<dbReference type="OrthoDB" id="4158657at2759"/>
<feature type="region of interest" description="Disordered" evidence="6">
    <location>
        <begin position="445"/>
        <end position="467"/>
    </location>
</feature>
<evidence type="ECO:0000256" key="3">
    <source>
        <dbReference type="ARBA" id="ARBA00022737"/>
    </source>
</evidence>
<keyword evidence="3" id="KW-0677">Repeat</keyword>
<feature type="domain" description="SH3" evidence="7">
    <location>
        <begin position="1032"/>
        <end position="1093"/>
    </location>
</feature>
<evidence type="ECO:0000259" key="7">
    <source>
        <dbReference type="PROSITE" id="PS50002"/>
    </source>
</evidence>
<sequence>MPTQWSRDEQDGVIPPRGIVLNRAASLNRGEIDALNEKIGFLERQLKNKENIICSMKTETTELETQSLLERKDREMKILDEDVAFLKQENQKKERELLTKITEMNKRNYEIEQWKAEANNSERQRQRMEAAYMNLQNQLKSVHGAELKLAELQTKYSGMEKQNFELSEKVKKLERTEREFKKLEHNIQLLQAQVQEMDVVEQDRNNLMDKMKTIENQRDDLLRKGRVVESERNDFLRNNKLMEMQRDDLENRCAMLQKTNATLNSRLAELEQDMKEAQTKMHDSQHERNFLQVQLDKIETERNEMQTRLAITTQERNSLENQVAELHDLNRDHVKLEDGFHSLRIKLAESTRLKDDAEMQIPTLKAKISLLKRACKEKDELVDQLGEEIRELRHSIATSALDDMSKIRSYGYSPENFVKLSAQREQERQIAKRDPEDLIEERLQSRLEQQSPRRSPRAFEPSPPGTKKAKRFVALFDYDPHKSPASELPELELKLKEGDFLTVFGDMDINGYFEADVNGVRGLVPSLYVEEVEDDNDSDIALEEQLTRTRRDPVKDVPAASHPLKDVPSYKGNELQLYRDNMSSGHCTPSSGASSAGSEPRQCMVALHDYDPFHSGASGLRPPHEQLSLKKGDVMTAFGDMDVNGFYRVDLNGQTGFVPGQLVEEVSSSSFLQPTSSRAPEQILGMLDNIQVRGQPKASSTHMFSPTAALPNGYPTPTHVLGNVTPPRHVRLPGGPNASPNHVRLPGGPSASPNHVRHPGGLDTSPSHVRHPGSLDTSPSHVRHPGSLDTSLSHVRHPGSLDTSPSHVGHPGSLDTSLSHLRHPGSLDTSPSHVRHPGGPISPLPNVGLIRFKPSPEVAMLGPSTRTVAIPVNSTQSSQRPVPSVGTQKPIKASQPSASKQIVPVVSNKSRSRKARPSAPSGFRIIRPVNHDAMLVGWTLPEMDEFGRSNGLTVKGYKIYANSDVKLDVRSPYMAKALVEDLELRFPIKFSIKTVAENGSSSETVSVTFNDTIKGSIMDSCGESFEDSGDEQNYRTFVALYDYDPFKSSPNPNPATELCFKEGDILRVFDTSRKDGFYVGKLKNKKDSSHPTL</sequence>
<feature type="domain" description="Fibronectin type-III" evidence="8">
    <location>
        <begin position="919"/>
        <end position="1015"/>
    </location>
</feature>
<dbReference type="EMBL" id="MU827782">
    <property type="protein sequence ID" value="KAJ7336676.1"/>
    <property type="molecule type" value="Genomic_DNA"/>
</dbReference>
<dbReference type="PANTHER" id="PTHR14234">
    <property type="entry name" value="RIM BINDING PROTEIN-RELATED"/>
    <property type="match status" value="1"/>
</dbReference>
<evidence type="ECO:0000313" key="10">
    <source>
        <dbReference type="Proteomes" id="UP001163046"/>
    </source>
</evidence>
<keyword evidence="10" id="KW-1185">Reference proteome</keyword>
<dbReference type="Gene3D" id="1.10.287.1490">
    <property type="match status" value="1"/>
</dbReference>
<feature type="region of interest" description="Disordered" evidence="6">
    <location>
        <begin position="871"/>
        <end position="923"/>
    </location>
</feature>
<keyword evidence="5" id="KW-0175">Coiled coil</keyword>